<keyword evidence="16" id="KW-1185">Reference proteome</keyword>
<dbReference type="GO" id="GO:0006171">
    <property type="term" value="P:cAMP biosynthetic process"/>
    <property type="evidence" value="ECO:0007669"/>
    <property type="project" value="TreeGrafter"/>
</dbReference>
<dbReference type="GO" id="GO:0004016">
    <property type="term" value="F:adenylate cyclase activity"/>
    <property type="evidence" value="ECO:0007669"/>
    <property type="project" value="UniProtKB-EC"/>
</dbReference>
<evidence type="ECO:0000256" key="11">
    <source>
        <dbReference type="ARBA" id="ARBA00023136"/>
    </source>
</evidence>
<gene>
    <name evidence="15" type="ORF">TCLT_LOCUS1967</name>
</gene>
<comment type="subcellular location">
    <subcellularLocation>
        <location evidence="3">Membrane</location>
        <topology evidence="3">Multi-pass membrane protein</topology>
    </subcellularLocation>
</comment>
<protein>
    <recommendedName>
        <fullName evidence="4">adenylate cyclase</fullName>
        <ecNumber evidence="4">4.6.1.1</ecNumber>
    </recommendedName>
</protein>
<comment type="catalytic activity">
    <reaction evidence="2">
        <text>ATP = 3',5'-cyclic AMP + diphosphate</text>
        <dbReference type="Rhea" id="RHEA:15389"/>
        <dbReference type="ChEBI" id="CHEBI:30616"/>
        <dbReference type="ChEBI" id="CHEBI:33019"/>
        <dbReference type="ChEBI" id="CHEBI:58165"/>
        <dbReference type="EC" id="4.6.1.1"/>
    </reaction>
</comment>
<dbReference type="GO" id="GO:0005524">
    <property type="term" value="F:ATP binding"/>
    <property type="evidence" value="ECO:0007669"/>
    <property type="project" value="UniProtKB-KW"/>
</dbReference>
<name>A0A0N5CP34_THECL</name>
<evidence type="ECO:0000256" key="5">
    <source>
        <dbReference type="ARBA" id="ARBA00022692"/>
    </source>
</evidence>
<dbReference type="InterPro" id="IPR029787">
    <property type="entry name" value="Nucleotide_cyclase"/>
</dbReference>
<keyword evidence="9" id="KW-0460">Magnesium</keyword>
<evidence type="ECO:0000313" key="17">
    <source>
        <dbReference type="WBParaSite" id="TCLT_0000196601-mRNA-1"/>
    </source>
</evidence>
<reference evidence="17" key="1">
    <citation type="submission" date="2017-02" db="UniProtKB">
        <authorList>
            <consortium name="WormBaseParasite"/>
        </authorList>
    </citation>
    <scope>IDENTIFICATION</scope>
</reference>
<dbReference type="Gene3D" id="3.30.70.1230">
    <property type="entry name" value="Nucleotide cyclase"/>
    <property type="match status" value="1"/>
</dbReference>
<dbReference type="OMA" id="NCYGILV"/>
<dbReference type="SUPFAM" id="SSF55073">
    <property type="entry name" value="Nucleotide cyclase"/>
    <property type="match status" value="1"/>
</dbReference>
<evidence type="ECO:0000256" key="7">
    <source>
        <dbReference type="ARBA" id="ARBA00022741"/>
    </source>
</evidence>
<dbReference type="STRING" id="103827.A0A0N5CP34"/>
<keyword evidence="8" id="KW-0067">ATP-binding</keyword>
<feature type="transmembrane region" description="Helical" evidence="13">
    <location>
        <begin position="185"/>
        <end position="202"/>
    </location>
</feature>
<keyword evidence="11 13" id="KW-0472">Membrane</keyword>
<comment type="catalytic activity">
    <reaction evidence="1">
        <text>GTP = 3',5'-cyclic GMP + diphosphate</text>
        <dbReference type="Rhea" id="RHEA:13665"/>
        <dbReference type="ChEBI" id="CHEBI:33019"/>
        <dbReference type="ChEBI" id="CHEBI:37565"/>
        <dbReference type="ChEBI" id="CHEBI:57746"/>
        <dbReference type="EC" id="4.6.1.2"/>
    </reaction>
</comment>
<evidence type="ECO:0000256" key="8">
    <source>
        <dbReference type="ARBA" id="ARBA00022840"/>
    </source>
</evidence>
<feature type="transmembrane region" description="Helical" evidence="13">
    <location>
        <begin position="146"/>
        <end position="165"/>
    </location>
</feature>
<keyword evidence="6" id="KW-0479">Metal-binding</keyword>
<feature type="transmembrane region" description="Helical" evidence="13">
    <location>
        <begin position="122"/>
        <end position="141"/>
    </location>
</feature>
<dbReference type="GO" id="GO:0046872">
    <property type="term" value="F:metal ion binding"/>
    <property type="evidence" value="ECO:0007669"/>
    <property type="project" value="UniProtKB-KW"/>
</dbReference>
<dbReference type="InterPro" id="IPR001054">
    <property type="entry name" value="A/G_cyclase"/>
</dbReference>
<evidence type="ECO:0000256" key="10">
    <source>
        <dbReference type="ARBA" id="ARBA00022989"/>
    </source>
</evidence>
<sequence length="758" mass="86247">MDCRRIDKFILVNGKTISAKINSGRSVMRYCLLCFRNERMEKAYQMQFDQWFVPALAISIFFLVTYGIYHVLVLPRQISTLVMIITSLAVIFLVLLTLYANFFQYSCPQYPNLTVLKEECSVVHFSQLNCAFWMLVTSVFVRFSSLALFVALMVAFMLYTCHIFVTHPLLYVNYTQFATTYNVEWELVIGLFTLSLLIFLHFRRNERILRLDFMSKLKELEETSNAEQIESANQQMLQNALPAHIAQNFQNKSELYHHLCHSVGIAHINIICEDEDGEAAVRNLKNLVCVFDQIVMQHRGIEKIRACQKNYIVAVGLIPEICKNVHDTPSTIGDLLAELTQFTLNVSAFAADHGISLNIGIDCGSALSTVLLNGQKPTYELIGKPCLGARTLMQHANCYGILVSEEIYLALRPRNFNFDPRPIKITKTFNAYVFEDNRAESSYQADETDVNSFCAPPVEDSVTSQNPLEMFASMNSSVCSDVYSIDIGVETDSEMEWITPEMLIYEKNAQLQEHQSTSSMQVPANIENYSNSSQQDLSLIARCNRRQRRWQCKRSPSNWWNQPVTSDISQGIVNEIDGSDKLAAAASRVDQMLAELTAIADLDQALEDRPFPMLLSNSTKSLRRDISSACRTEYDNAESEGICSDSEMRGGRLEQLKKALKTCSRTSFTQRRRHRLWSRSDNGNDADIDSICSSLGTSSFFSNLRWNSVHSIGYENEYKFASKEDLREIARSQMQALSRDIRMNFGDYQLATFSDIDA</sequence>
<evidence type="ECO:0000256" key="3">
    <source>
        <dbReference type="ARBA" id="ARBA00004141"/>
    </source>
</evidence>
<dbReference type="PROSITE" id="PS50125">
    <property type="entry name" value="GUANYLATE_CYCLASE_2"/>
    <property type="match status" value="1"/>
</dbReference>
<evidence type="ECO:0000256" key="12">
    <source>
        <dbReference type="ARBA" id="ARBA00023239"/>
    </source>
</evidence>
<proteinExistence type="predicted"/>
<dbReference type="GO" id="GO:0035556">
    <property type="term" value="P:intracellular signal transduction"/>
    <property type="evidence" value="ECO:0007669"/>
    <property type="project" value="InterPro"/>
</dbReference>
<feature type="transmembrane region" description="Helical" evidence="13">
    <location>
        <begin position="81"/>
        <end position="102"/>
    </location>
</feature>
<dbReference type="PANTHER" id="PTHR45627:SF26">
    <property type="entry name" value="ADENYLATE CYCLASE TYPE 1"/>
    <property type="match status" value="1"/>
</dbReference>
<organism evidence="17">
    <name type="scientific">Thelazia callipaeda</name>
    <name type="common">Oriental eyeworm</name>
    <name type="synonym">Parasitic nematode</name>
    <dbReference type="NCBI Taxonomy" id="103827"/>
    <lineage>
        <taxon>Eukaryota</taxon>
        <taxon>Metazoa</taxon>
        <taxon>Ecdysozoa</taxon>
        <taxon>Nematoda</taxon>
        <taxon>Chromadorea</taxon>
        <taxon>Rhabditida</taxon>
        <taxon>Spirurina</taxon>
        <taxon>Spiruromorpha</taxon>
        <taxon>Thelazioidea</taxon>
        <taxon>Thelaziidae</taxon>
        <taxon>Thelazia</taxon>
    </lineage>
</organism>
<dbReference type="OrthoDB" id="5867840at2759"/>
<dbReference type="AlphaFoldDB" id="A0A0N5CP34"/>
<accession>A0A0N5CP34</accession>
<dbReference type="GO" id="GO:0004383">
    <property type="term" value="F:guanylate cyclase activity"/>
    <property type="evidence" value="ECO:0007669"/>
    <property type="project" value="UniProtKB-EC"/>
</dbReference>
<keyword evidence="12" id="KW-0456">Lyase</keyword>
<feature type="domain" description="Guanylate cyclase" evidence="14">
    <location>
        <begin position="253"/>
        <end position="393"/>
    </location>
</feature>
<dbReference type="EC" id="4.6.1.1" evidence="4"/>
<evidence type="ECO:0000256" key="13">
    <source>
        <dbReference type="SAM" id="Phobius"/>
    </source>
</evidence>
<dbReference type="Proteomes" id="UP000276776">
    <property type="component" value="Unassembled WGS sequence"/>
</dbReference>
<keyword evidence="5 13" id="KW-0812">Transmembrane</keyword>
<evidence type="ECO:0000256" key="1">
    <source>
        <dbReference type="ARBA" id="ARBA00001436"/>
    </source>
</evidence>
<dbReference type="PANTHER" id="PTHR45627">
    <property type="entry name" value="ADENYLATE CYCLASE TYPE 1"/>
    <property type="match status" value="1"/>
</dbReference>
<dbReference type="GO" id="GO:0005886">
    <property type="term" value="C:plasma membrane"/>
    <property type="evidence" value="ECO:0007669"/>
    <property type="project" value="TreeGrafter"/>
</dbReference>
<keyword evidence="7" id="KW-0547">Nucleotide-binding</keyword>
<dbReference type="WBParaSite" id="TCLT_0000196601-mRNA-1">
    <property type="protein sequence ID" value="TCLT_0000196601-mRNA-1"/>
    <property type="gene ID" value="TCLT_0000196601"/>
</dbReference>
<keyword evidence="10 13" id="KW-1133">Transmembrane helix</keyword>
<dbReference type="GO" id="GO:0007189">
    <property type="term" value="P:adenylate cyclase-activating G protein-coupled receptor signaling pathway"/>
    <property type="evidence" value="ECO:0007669"/>
    <property type="project" value="TreeGrafter"/>
</dbReference>
<evidence type="ECO:0000313" key="15">
    <source>
        <dbReference type="EMBL" id="VDM97681.1"/>
    </source>
</evidence>
<feature type="transmembrane region" description="Helical" evidence="13">
    <location>
        <begin position="51"/>
        <end position="69"/>
    </location>
</feature>
<evidence type="ECO:0000259" key="14">
    <source>
        <dbReference type="PROSITE" id="PS50125"/>
    </source>
</evidence>
<evidence type="ECO:0000256" key="4">
    <source>
        <dbReference type="ARBA" id="ARBA00012201"/>
    </source>
</evidence>
<dbReference type="SMART" id="SM00044">
    <property type="entry name" value="CYCc"/>
    <property type="match status" value="1"/>
</dbReference>
<dbReference type="Pfam" id="PF00211">
    <property type="entry name" value="Guanylate_cyc"/>
    <property type="match status" value="1"/>
</dbReference>
<evidence type="ECO:0000313" key="16">
    <source>
        <dbReference type="Proteomes" id="UP000276776"/>
    </source>
</evidence>
<dbReference type="EMBL" id="UYYF01000322">
    <property type="protein sequence ID" value="VDM97681.1"/>
    <property type="molecule type" value="Genomic_DNA"/>
</dbReference>
<reference evidence="15 16" key="2">
    <citation type="submission" date="2018-11" db="EMBL/GenBank/DDBJ databases">
        <authorList>
            <consortium name="Pathogen Informatics"/>
        </authorList>
    </citation>
    <scope>NUCLEOTIDE SEQUENCE [LARGE SCALE GENOMIC DNA]</scope>
</reference>
<evidence type="ECO:0000256" key="2">
    <source>
        <dbReference type="ARBA" id="ARBA00001593"/>
    </source>
</evidence>
<evidence type="ECO:0000256" key="6">
    <source>
        <dbReference type="ARBA" id="ARBA00022723"/>
    </source>
</evidence>
<evidence type="ECO:0000256" key="9">
    <source>
        <dbReference type="ARBA" id="ARBA00022842"/>
    </source>
</evidence>